<feature type="domain" description="Glutamine amidotransferase type-2" evidence="6">
    <location>
        <begin position="105"/>
        <end position="319"/>
    </location>
</feature>
<evidence type="ECO:0000256" key="5">
    <source>
        <dbReference type="SAM" id="MobiDB-lite"/>
    </source>
</evidence>
<dbReference type="GO" id="GO:0006529">
    <property type="term" value="P:asparagine biosynthetic process"/>
    <property type="evidence" value="ECO:0007669"/>
    <property type="project" value="InterPro"/>
</dbReference>
<comment type="catalytic activity">
    <reaction evidence="4">
        <text>L-aspartate + L-glutamine + ATP + H2O = L-asparagine + L-glutamate + AMP + diphosphate + H(+)</text>
        <dbReference type="Rhea" id="RHEA:12228"/>
        <dbReference type="ChEBI" id="CHEBI:15377"/>
        <dbReference type="ChEBI" id="CHEBI:15378"/>
        <dbReference type="ChEBI" id="CHEBI:29985"/>
        <dbReference type="ChEBI" id="CHEBI:29991"/>
        <dbReference type="ChEBI" id="CHEBI:30616"/>
        <dbReference type="ChEBI" id="CHEBI:33019"/>
        <dbReference type="ChEBI" id="CHEBI:58048"/>
        <dbReference type="ChEBI" id="CHEBI:58359"/>
        <dbReference type="ChEBI" id="CHEBI:456215"/>
        <dbReference type="EC" id="6.3.5.4"/>
    </reaction>
</comment>
<dbReference type="PANTHER" id="PTHR43284:SF1">
    <property type="entry name" value="ASPARAGINE SYNTHETASE"/>
    <property type="match status" value="1"/>
</dbReference>
<dbReference type="Gene3D" id="3.60.20.10">
    <property type="entry name" value="Glutamine Phosphoribosylpyrophosphate, subunit 1, domain 1"/>
    <property type="match status" value="1"/>
</dbReference>
<comment type="similarity">
    <text evidence="2">Belongs to the asparagine synthetase family.</text>
</comment>
<evidence type="ECO:0000256" key="2">
    <source>
        <dbReference type="ARBA" id="ARBA00005752"/>
    </source>
</evidence>
<evidence type="ECO:0000256" key="1">
    <source>
        <dbReference type="ARBA" id="ARBA00005187"/>
    </source>
</evidence>
<keyword evidence="8" id="KW-1185">Reference proteome</keyword>
<comment type="pathway">
    <text evidence="1">Amino-acid biosynthesis; L-asparagine biosynthesis; L-asparagine from L-aspartate (L-Gln route): step 1/1.</text>
</comment>
<dbReference type="InterPro" id="IPR033738">
    <property type="entry name" value="AsnB_N"/>
</dbReference>
<organism evidence="7 8">
    <name type="scientific">Rhizorhabdus wittichii (strain DSM 6014 / CCUG 31198 / JCM 15750 / NBRC 105917 / EY 4224 / RW1)</name>
    <name type="common">Sphingomonas wittichii</name>
    <dbReference type="NCBI Taxonomy" id="392499"/>
    <lineage>
        <taxon>Bacteria</taxon>
        <taxon>Pseudomonadati</taxon>
        <taxon>Pseudomonadota</taxon>
        <taxon>Alphaproteobacteria</taxon>
        <taxon>Sphingomonadales</taxon>
        <taxon>Sphingomonadaceae</taxon>
        <taxon>Rhizorhabdus</taxon>
    </lineage>
</organism>
<dbReference type="GO" id="GO:0004066">
    <property type="term" value="F:asparagine synthase (glutamine-hydrolyzing) activity"/>
    <property type="evidence" value="ECO:0007669"/>
    <property type="project" value="UniProtKB-EC"/>
</dbReference>
<dbReference type="InterPro" id="IPR051786">
    <property type="entry name" value="ASN_synthetase/amidase"/>
</dbReference>
<dbReference type="EMBL" id="CP000699">
    <property type="protein sequence ID" value="ABQ70886.1"/>
    <property type="molecule type" value="Genomic_DNA"/>
</dbReference>
<evidence type="ECO:0000256" key="4">
    <source>
        <dbReference type="ARBA" id="ARBA00048741"/>
    </source>
</evidence>
<name>A0A9J9HFJ5_RHIWR</name>
<evidence type="ECO:0000259" key="6">
    <source>
        <dbReference type="PROSITE" id="PS51278"/>
    </source>
</evidence>
<reference evidence="7 8" key="1">
    <citation type="journal article" date="2010" name="J. Bacteriol.">
        <title>Genome sequence of the dioxin-mineralizing bacterium Sphingomonas wittichii RW1.</title>
        <authorList>
            <person name="Miller T.R."/>
            <person name="Delcher A.L."/>
            <person name="Salzberg S.L."/>
            <person name="Saunders E."/>
            <person name="Detter J.C."/>
            <person name="Halden R.U."/>
        </authorList>
    </citation>
    <scope>NUCLEOTIDE SEQUENCE [LARGE SCALE GENOMIC DNA]</scope>
    <source>
        <strain evidence="8">DSM 6014 / CCUG 31198 / JCM 15750 / NBRC 105917 / EY 4224 / RW1</strain>
    </source>
</reference>
<evidence type="ECO:0000313" key="8">
    <source>
        <dbReference type="Proteomes" id="UP000001989"/>
    </source>
</evidence>
<evidence type="ECO:0000313" key="7">
    <source>
        <dbReference type="EMBL" id="ABQ70886.1"/>
    </source>
</evidence>
<protein>
    <recommendedName>
        <fullName evidence="3">asparagine synthase (glutamine-hydrolyzing)</fullName>
        <ecNumber evidence="3">6.3.5.4</ecNumber>
    </recommendedName>
</protein>
<feature type="compositionally biased region" description="Basic residues" evidence="5">
    <location>
        <begin position="1"/>
        <end position="22"/>
    </location>
</feature>
<dbReference type="CDD" id="cd00712">
    <property type="entry name" value="AsnB"/>
    <property type="match status" value="1"/>
</dbReference>
<dbReference type="Proteomes" id="UP000001989">
    <property type="component" value="Chromosome"/>
</dbReference>
<dbReference type="KEGG" id="swi:Swit_4548"/>
<dbReference type="Pfam" id="PF13537">
    <property type="entry name" value="GATase_7"/>
    <property type="match status" value="1"/>
</dbReference>
<dbReference type="AlphaFoldDB" id="A0A9J9HFJ5"/>
<proteinExistence type="inferred from homology"/>
<gene>
    <name evidence="7" type="ordered locus">Swit_4548</name>
</gene>
<feature type="compositionally biased region" description="Basic residues" evidence="5">
    <location>
        <begin position="77"/>
        <end position="88"/>
    </location>
</feature>
<dbReference type="InterPro" id="IPR001962">
    <property type="entry name" value="Asn_synthase"/>
</dbReference>
<dbReference type="InterPro" id="IPR014729">
    <property type="entry name" value="Rossmann-like_a/b/a_fold"/>
</dbReference>
<dbReference type="InterPro" id="IPR029055">
    <property type="entry name" value="Ntn_hydrolases_N"/>
</dbReference>
<dbReference type="SUPFAM" id="SSF56235">
    <property type="entry name" value="N-terminal nucleophile aminohydrolases (Ntn hydrolases)"/>
    <property type="match status" value="1"/>
</dbReference>
<dbReference type="SUPFAM" id="SSF52402">
    <property type="entry name" value="Adenine nucleotide alpha hydrolases-like"/>
    <property type="match status" value="1"/>
</dbReference>
<dbReference type="InterPro" id="IPR017932">
    <property type="entry name" value="GATase_2_dom"/>
</dbReference>
<accession>A0A9J9HFJ5</accession>
<dbReference type="PANTHER" id="PTHR43284">
    <property type="entry name" value="ASPARAGINE SYNTHETASE (GLUTAMINE-HYDROLYZING)"/>
    <property type="match status" value="1"/>
</dbReference>
<dbReference type="PROSITE" id="PS51278">
    <property type="entry name" value="GATASE_TYPE_2"/>
    <property type="match status" value="1"/>
</dbReference>
<feature type="region of interest" description="Disordered" evidence="5">
    <location>
        <begin position="1"/>
        <end position="106"/>
    </location>
</feature>
<dbReference type="EC" id="6.3.5.4" evidence="3"/>
<evidence type="ECO:0000256" key="3">
    <source>
        <dbReference type="ARBA" id="ARBA00012737"/>
    </source>
</evidence>
<dbReference type="Pfam" id="PF00733">
    <property type="entry name" value="Asn_synthase"/>
    <property type="match status" value="1"/>
</dbReference>
<sequence length="751" mass="82799">MPRGRRGRPHRPRPVRLPRRARPYREGGARAPVRRACASPHMVRQAWRADRAGGDLPHPGARPPLSPRPRRPSDPHPHRRPPARRRADRRACLAGRRRRRADRRAGRAAFPLHAARRSPGRPAMSGFAALFRRDGAPMAEALPDRAEAALRARGPCHWRRGRSWAMAASAPLAGSADAMALVAADARLDNRRELIAALRLHPGSSDAEVILAAYRRWEGDCVRRLAGDFAFVIRDDRRGAIFCARDHFGVRPFYYALDDKLFAAAGLTRFLTALPAIGDAIDEQGLADLLAGGYADGAITRHRGVRRLPPGHSLTLTEAGGRIARYWHPRDVPVEERADAAEGFRALFAEAVVRRRARGDGVGVMLSGGLDSSAIAVQATQGFAATGRRMPSLSMMLDDTPGWNERPFIEAVHDRGGFDPRFIDAADHDPVAELPALLDEQEGPFVAYNASLSRRLYRRARAAGLTRLLDGHGGDEVVSHGLGRLNELAARGEWRRLWEESAGIAGIYGVGRWSILSPYLSHNRYVRLARGRWDRIRARLGRADPGEIAGASLVEPGLAARVGLAERHADRSIKRSARHSERDVHIELLTAPQQGYGFEVLDRMGAAAGVAGLYPFYDLRLVEYCLSLPSHHKLNHGLPRHVLRQAMAGLLPDPVRLRPDKYDFAPALADALLRRRVALADLVGRDRAGIGRFVDMDAARTALGRLLDRGRAVDGASLFAAWRVLMLAVWLDRRERVSGGWSEIVEREAAA</sequence>
<dbReference type="Gene3D" id="3.40.50.620">
    <property type="entry name" value="HUPs"/>
    <property type="match status" value="2"/>
</dbReference>